<feature type="transmembrane region" description="Helical" evidence="5">
    <location>
        <begin position="96"/>
        <end position="117"/>
    </location>
</feature>
<evidence type="ECO:0000256" key="4">
    <source>
        <dbReference type="ARBA" id="ARBA00023136"/>
    </source>
</evidence>
<dbReference type="InterPro" id="IPR020846">
    <property type="entry name" value="MFS_dom"/>
</dbReference>
<proteinExistence type="predicted"/>
<organism evidence="7 8">
    <name type="scientific">Ciona intestinalis</name>
    <name type="common">Transparent sea squirt</name>
    <name type="synonym">Ascidia intestinalis</name>
    <dbReference type="NCBI Taxonomy" id="7719"/>
    <lineage>
        <taxon>Eukaryota</taxon>
        <taxon>Metazoa</taxon>
        <taxon>Chordata</taxon>
        <taxon>Tunicata</taxon>
        <taxon>Ascidiacea</taxon>
        <taxon>Phlebobranchia</taxon>
        <taxon>Cionidae</taxon>
        <taxon>Ciona</taxon>
    </lineage>
</organism>
<evidence type="ECO:0000259" key="6">
    <source>
        <dbReference type="PROSITE" id="PS50850"/>
    </source>
</evidence>
<evidence type="ECO:0000256" key="5">
    <source>
        <dbReference type="SAM" id="Phobius"/>
    </source>
</evidence>
<sequence length="322" mass="35852">MVSGIAYFVRDWRLYLKLCGGAEFIYVVYFFIIDETPQWLIANNKIEEAKKLIKKIKSMGGRSIDNIEDSPMLKLNENTSLGMWETFKTILKLPKLLIRLAILCLAWLIVVMTYYTIALNLNSLSGNRFINIMFGGIVEICNVTLFCLFVETRGRRDTFIGTMFLCGLGIAINPFLIASHGQLSVATTMFSKLMVGIAFAVLYVYPGELFPTNLRQTIFGICNMFGRTGGLISPFLIYSSDSGNILGPSLATAGIILLTSSLFFCLPKTKANKLPQSVEDALKLQASVICCRNNERNTEVKVGCEEGTNLEMEKGKLFETVA</sequence>
<dbReference type="GeneTree" id="ENSGT00940000162538"/>
<dbReference type="PROSITE" id="PS50850">
    <property type="entry name" value="MFS"/>
    <property type="match status" value="1"/>
</dbReference>
<dbReference type="OMA" id="FFIIDET"/>
<dbReference type="HOGENOM" id="CLU_001265_33_5_1"/>
<feature type="transmembrane region" description="Helical" evidence="5">
    <location>
        <begin position="183"/>
        <end position="205"/>
    </location>
</feature>
<feature type="transmembrane region" description="Helical" evidence="5">
    <location>
        <begin position="245"/>
        <end position="266"/>
    </location>
</feature>
<dbReference type="InterPro" id="IPR036259">
    <property type="entry name" value="MFS_trans_sf"/>
</dbReference>
<dbReference type="Pfam" id="PF00083">
    <property type="entry name" value="Sugar_tr"/>
    <property type="match status" value="1"/>
</dbReference>
<dbReference type="GO" id="GO:0016020">
    <property type="term" value="C:membrane"/>
    <property type="evidence" value="ECO:0007669"/>
    <property type="project" value="UniProtKB-SubCell"/>
</dbReference>
<reference evidence="7" key="3">
    <citation type="submission" date="2025-09" db="UniProtKB">
        <authorList>
            <consortium name="Ensembl"/>
        </authorList>
    </citation>
    <scope>IDENTIFICATION</scope>
</reference>
<name>H2XRE5_CIOIN</name>
<accession>H2XRE5</accession>
<keyword evidence="3 5" id="KW-1133">Transmembrane helix</keyword>
<feature type="transmembrane region" description="Helical" evidence="5">
    <location>
        <begin position="159"/>
        <end position="177"/>
    </location>
</feature>
<dbReference type="Proteomes" id="UP000008144">
    <property type="component" value="Unassembled WGS sequence"/>
</dbReference>
<keyword evidence="8" id="KW-1185">Reference proteome</keyword>
<protein>
    <recommendedName>
        <fullName evidence="6">Major facilitator superfamily (MFS) profile domain-containing protein</fullName>
    </recommendedName>
</protein>
<reference evidence="7" key="2">
    <citation type="submission" date="2025-08" db="UniProtKB">
        <authorList>
            <consortium name="Ensembl"/>
        </authorList>
    </citation>
    <scope>IDENTIFICATION</scope>
</reference>
<reference evidence="8" key="1">
    <citation type="journal article" date="2002" name="Science">
        <title>The draft genome of Ciona intestinalis: insights into chordate and vertebrate origins.</title>
        <authorList>
            <person name="Dehal P."/>
            <person name="Satou Y."/>
            <person name="Campbell R.K."/>
            <person name="Chapman J."/>
            <person name="Degnan B."/>
            <person name="De Tomaso A."/>
            <person name="Davidson B."/>
            <person name="Di Gregorio A."/>
            <person name="Gelpke M."/>
            <person name="Goodstein D.M."/>
            <person name="Harafuji N."/>
            <person name="Hastings K.E."/>
            <person name="Ho I."/>
            <person name="Hotta K."/>
            <person name="Huang W."/>
            <person name="Kawashima T."/>
            <person name="Lemaire P."/>
            <person name="Martinez D."/>
            <person name="Meinertzhagen I.A."/>
            <person name="Necula S."/>
            <person name="Nonaka M."/>
            <person name="Putnam N."/>
            <person name="Rash S."/>
            <person name="Saiga H."/>
            <person name="Satake M."/>
            <person name="Terry A."/>
            <person name="Yamada L."/>
            <person name="Wang H.G."/>
            <person name="Awazu S."/>
            <person name="Azumi K."/>
            <person name="Boore J."/>
            <person name="Branno M."/>
            <person name="Chin-Bow S."/>
            <person name="DeSantis R."/>
            <person name="Doyle S."/>
            <person name="Francino P."/>
            <person name="Keys D.N."/>
            <person name="Haga S."/>
            <person name="Hayashi H."/>
            <person name="Hino K."/>
            <person name="Imai K.S."/>
            <person name="Inaba K."/>
            <person name="Kano S."/>
            <person name="Kobayashi K."/>
            <person name="Kobayashi M."/>
            <person name="Lee B.I."/>
            <person name="Makabe K.W."/>
            <person name="Manohar C."/>
            <person name="Matassi G."/>
            <person name="Medina M."/>
            <person name="Mochizuki Y."/>
            <person name="Mount S."/>
            <person name="Morishita T."/>
            <person name="Miura S."/>
            <person name="Nakayama A."/>
            <person name="Nishizaka S."/>
            <person name="Nomoto H."/>
            <person name="Ohta F."/>
            <person name="Oishi K."/>
            <person name="Rigoutsos I."/>
            <person name="Sano M."/>
            <person name="Sasaki A."/>
            <person name="Sasakura Y."/>
            <person name="Shoguchi E."/>
            <person name="Shin-i T."/>
            <person name="Spagnuolo A."/>
            <person name="Stainier D."/>
            <person name="Suzuki M.M."/>
            <person name="Tassy O."/>
            <person name="Takatori N."/>
            <person name="Tokuoka M."/>
            <person name="Yagi K."/>
            <person name="Yoshizaki F."/>
            <person name="Wada S."/>
            <person name="Zhang C."/>
            <person name="Hyatt P.D."/>
            <person name="Larimer F."/>
            <person name="Detter C."/>
            <person name="Doggett N."/>
            <person name="Glavina T."/>
            <person name="Hawkins T."/>
            <person name="Richardson P."/>
            <person name="Lucas S."/>
            <person name="Kohara Y."/>
            <person name="Levine M."/>
            <person name="Satoh N."/>
            <person name="Rokhsar D.S."/>
        </authorList>
    </citation>
    <scope>NUCLEOTIDE SEQUENCE [LARGE SCALE GENOMIC DNA]</scope>
</reference>
<dbReference type="PANTHER" id="PTHR24064">
    <property type="entry name" value="SOLUTE CARRIER FAMILY 22 MEMBER"/>
    <property type="match status" value="1"/>
</dbReference>
<evidence type="ECO:0000256" key="2">
    <source>
        <dbReference type="ARBA" id="ARBA00022692"/>
    </source>
</evidence>
<evidence type="ECO:0000313" key="8">
    <source>
        <dbReference type="Proteomes" id="UP000008144"/>
    </source>
</evidence>
<evidence type="ECO:0000256" key="3">
    <source>
        <dbReference type="ARBA" id="ARBA00022989"/>
    </source>
</evidence>
<dbReference type="Ensembl" id="ENSCINT00000036689.1">
    <property type="protein sequence ID" value="ENSCINP00000032229.1"/>
    <property type="gene ID" value="ENSCING00000022699.1"/>
</dbReference>
<dbReference type="SUPFAM" id="SSF103473">
    <property type="entry name" value="MFS general substrate transporter"/>
    <property type="match status" value="1"/>
</dbReference>
<feature type="domain" description="Major facilitator superfamily (MFS) profile" evidence="6">
    <location>
        <begin position="1"/>
        <end position="270"/>
    </location>
</feature>
<dbReference type="AlphaFoldDB" id="H2XRE5"/>
<keyword evidence="2 5" id="KW-0812">Transmembrane</keyword>
<feature type="transmembrane region" description="Helical" evidence="5">
    <location>
        <begin position="129"/>
        <end position="150"/>
    </location>
</feature>
<keyword evidence="4 5" id="KW-0472">Membrane</keyword>
<feature type="transmembrane region" description="Helical" evidence="5">
    <location>
        <begin position="217"/>
        <end position="239"/>
    </location>
</feature>
<dbReference type="InterPro" id="IPR005828">
    <property type="entry name" value="MFS_sugar_transport-like"/>
</dbReference>
<dbReference type="Gene3D" id="1.20.1250.20">
    <property type="entry name" value="MFS general substrate transporter like domains"/>
    <property type="match status" value="1"/>
</dbReference>
<dbReference type="GO" id="GO:0022857">
    <property type="term" value="F:transmembrane transporter activity"/>
    <property type="evidence" value="ECO:0007669"/>
    <property type="project" value="InterPro"/>
</dbReference>
<comment type="subcellular location">
    <subcellularLocation>
        <location evidence="1">Membrane</location>
        <topology evidence="1">Multi-pass membrane protein</topology>
    </subcellularLocation>
</comment>
<evidence type="ECO:0000313" key="7">
    <source>
        <dbReference type="Ensembl" id="ENSCINP00000032229.1"/>
    </source>
</evidence>
<dbReference type="InParanoid" id="H2XRE5"/>
<evidence type="ECO:0000256" key="1">
    <source>
        <dbReference type="ARBA" id="ARBA00004141"/>
    </source>
</evidence>